<evidence type="ECO:0000313" key="4">
    <source>
        <dbReference type="Proteomes" id="UP000183255"/>
    </source>
</evidence>
<dbReference type="Proteomes" id="UP000183255">
    <property type="component" value="Unassembled WGS sequence"/>
</dbReference>
<feature type="signal peptide" evidence="2">
    <location>
        <begin position="1"/>
        <end position="18"/>
    </location>
</feature>
<feature type="chain" id="PRO_5038858244" evidence="2">
    <location>
        <begin position="19"/>
        <end position="205"/>
    </location>
</feature>
<evidence type="ECO:0000313" key="3">
    <source>
        <dbReference type="EMBL" id="SDJ15220.1"/>
    </source>
</evidence>
<gene>
    <name evidence="3" type="ORF">SAMN05421804_10868</name>
</gene>
<protein>
    <submittedName>
        <fullName evidence="3">Uncharacterized protein</fullName>
    </submittedName>
</protein>
<sequence length="205" mass="22721">MKGILLILSMLFLTACGAQEMAAEETALERDTVGVTESAPEEVAEAPAEEPAEDVPAETPKVAVNYSGQILDVMNFRTSDSLDMKSEHRIIRTYEEFMDYNEEYTILENPFFIDDGSLNALQKVNEEYFKTQGFITVILVESSGSNEVTGESLLVKGNVAEVFIRRRAAEIGTMDIATRHVLFPVSKEELKEVTDVKVTISLSAK</sequence>
<keyword evidence="2" id="KW-0732">Signal</keyword>
<name>A0A1G8RFR3_9CLOT</name>
<dbReference type="RefSeq" id="WP_031577239.1">
    <property type="nucleotide sequence ID" value="NZ_FNDZ01000008.1"/>
</dbReference>
<dbReference type="EMBL" id="FNDZ01000008">
    <property type="protein sequence ID" value="SDJ15220.1"/>
    <property type="molecule type" value="Genomic_DNA"/>
</dbReference>
<evidence type="ECO:0000256" key="2">
    <source>
        <dbReference type="SAM" id="SignalP"/>
    </source>
</evidence>
<organism evidence="3 4">
    <name type="scientific">Proteiniclasticum ruminis</name>
    <dbReference type="NCBI Taxonomy" id="398199"/>
    <lineage>
        <taxon>Bacteria</taxon>
        <taxon>Bacillati</taxon>
        <taxon>Bacillota</taxon>
        <taxon>Clostridia</taxon>
        <taxon>Eubacteriales</taxon>
        <taxon>Clostridiaceae</taxon>
        <taxon>Proteiniclasticum</taxon>
    </lineage>
</organism>
<reference evidence="3 4" key="1">
    <citation type="submission" date="2016-10" db="EMBL/GenBank/DDBJ databases">
        <authorList>
            <person name="de Groot N.N."/>
        </authorList>
    </citation>
    <scope>NUCLEOTIDE SEQUENCE [LARGE SCALE GENOMIC DNA]</scope>
    <source>
        <strain evidence="3 4">CGMCC 1.5058</strain>
    </source>
</reference>
<dbReference type="AlphaFoldDB" id="A0A1G8RFR3"/>
<evidence type="ECO:0000256" key="1">
    <source>
        <dbReference type="SAM" id="MobiDB-lite"/>
    </source>
</evidence>
<dbReference type="PROSITE" id="PS51257">
    <property type="entry name" value="PROKAR_LIPOPROTEIN"/>
    <property type="match status" value="1"/>
</dbReference>
<feature type="region of interest" description="Disordered" evidence="1">
    <location>
        <begin position="28"/>
        <end position="55"/>
    </location>
</feature>
<proteinExistence type="predicted"/>
<feature type="compositionally biased region" description="Acidic residues" evidence="1">
    <location>
        <begin position="39"/>
        <end position="55"/>
    </location>
</feature>
<accession>A0A1G8RFR3</accession>